<sequence length="371" mass="39607">MDHRVTGLSAEAAFFSLLSLPPLLLGLSGTLGYLDDWLGTGTIEDLRGRILAVSQTLLTDDAVTELVRPLLDSVFTGGGRPDIISVGFLLALWSGSRALNVFVDTITIMYGLGGHRGIVGTRALSFGLYLVGLVVGAVVLPLMVLGPELVVGVLPDSAVVLRALYWPVVVVFSTCFLTTLYHVAVPVRTPWREDIPGALVALALWLVCAELLRTYLASTVEGPTVYGSLAAPVAVLLWMGVTAISVLIGAAVNAAVDSVWPSRATTAARQAYEDEQRREATELIARIEARRAQRAAEAAEADGEPGEIPPAEFPERWADFLPPDQVRARVTRSLRGSTALRGLARAPRDGDRDPAPAAGRTAEREPARKSE</sequence>
<evidence type="ECO:0000256" key="1">
    <source>
        <dbReference type="ARBA" id="ARBA00004651"/>
    </source>
</evidence>
<gene>
    <name evidence="8" type="ORF">FHU37_000213</name>
</gene>
<name>A0A852ZPT7_9ACTN</name>
<feature type="transmembrane region" description="Helical" evidence="7">
    <location>
        <begin position="164"/>
        <end position="185"/>
    </location>
</feature>
<dbReference type="PANTHER" id="PTHR30213:SF0">
    <property type="entry name" value="UPF0761 MEMBRANE PROTEIN YIHY"/>
    <property type="match status" value="1"/>
</dbReference>
<dbReference type="InterPro" id="IPR017039">
    <property type="entry name" value="Virul_fac_BrkB"/>
</dbReference>
<evidence type="ECO:0000256" key="6">
    <source>
        <dbReference type="SAM" id="MobiDB-lite"/>
    </source>
</evidence>
<feature type="transmembrane region" description="Helical" evidence="7">
    <location>
        <begin position="12"/>
        <end position="34"/>
    </location>
</feature>
<keyword evidence="4 7" id="KW-1133">Transmembrane helix</keyword>
<evidence type="ECO:0000256" key="3">
    <source>
        <dbReference type="ARBA" id="ARBA00022692"/>
    </source>
</evidence>
<protein>
    <submittedName>
        <fullName evidence="8">Membrane protein</fullName>
    </submittedName>
</protein>
<organism evidence="8 9">
    <name type="scientific">Allostreptomyces psammosilenae</name>
    <dbReference type="NCBI Taxonomy" id="1892865"/>
    <lineage>
        <taxon>Bacteria</taxon>
        <taxon>Bacillati</taxon>
        <taxon>Actinomycetota</taxon>
        <taxon>Actinomycetes</taxon>
        <taxon>Kitasatosporales</taxon>
        <taxon>Streptomycetaceae</taxon>
        <taxon>Allostreptomyces</taxon>
    </lineage>
</organism>
<feature type="compositionally biased region" description="Basic and acidic residues" evidence="6">
    <location>
        <begin position="361"/>
        <end position="371"/>
    </location>
</feature>
<dbReference type="EMBL" id="JACBZD010000001">
    <property type="protein sequence ID" value="NYI03270.1"/>
    <property type="molecule type" value="Genomic_DNA"/>
</dbReference>
<evidence type="ECO:0000256" key="4">
    <source>
        <dbReference type="ARBA" id="ARBA00022989"/>
    </source>
</evidence>
<proteinExistence type="predicted"/>
<accession>A0A852ZPT7</accession>
<evidence type="ECO:0000256" key="5">
    <source>
        <dbReference type="ARBA" id="ARBA00023136"/>
    </source>
</evidence>
<feature type="transmembrane region" description="Helical" evidence="7">
    <location>
        <begin position="123"/>
        <end position="144"/>
    </location>
</feature>
<feature type="transmembrane region" description="Helical" evidence="7">
    <location>
        <begin position="197"/>
        <end position="216"/>
    </location>
</feature>
<dbReference type="PANTHER" id="PTHR30213">
    <property type="entry name" value="INNER MEMBRANE PROTEIN YHJD"/>
    <property type="match status" value="1"/>
</dbReference>
<feature type="region of interest" description="Disordered" evidence="6">
    <location>
        <begin position="294"/>
        <end position="371"/>
    </location>
</feature>
<reference evidence="8 9" key="1">
    <citation type="submission" date="2020-07" db="EMBL/GenBank/DDBJ databases">
        <title>Sequencing the genomes of 1000 actinobacteria strains.</title>
        <authorList>
            <person name="Klenk H.-P."/>
        </authorList>
    </citation>
    <scope>NUCLEOTIDE SEQUENCE [LARGE SCALE GENOMIC DNA]</scope>
    <source>
        <strain evidence="8 9">DSM 42178</strain>
    </source>
</reference>
<keyword evidence="3 7" id="KW-0812">Transmembrane</keyword>
<evidence type="ECO:0000313" key="9">
    <source>
        <dbReference type="Proteomes" id="UP000567795"/>
    </source>
</evidence>
<evidence type="ECO:0000256" key="7">
    <source>
        <dbReference type="SAM" id="Phobius"/>
    </source>
</evidence>
<keyword evidence="9" id="KW-1185">Reference proteome</keyword>
<dbReference type="GO" id="GO:0005886">
    <property type="term" value="C:plasma membrane"/>
    <property type="evidence" value="ECO:0007669"/>
    <property type="project" value="UniProtKB-SubCell"/>
</dbReference>
<dbReference type="Pfam" id="PF03631">
    <property type="entry name" value="Virul_fac_BrkB"/>
    <property type="match status" value="1"/>
</dbReference>
<comment type="caution">
    <text evidence="8">The sequence shown here is derived from an EMBL/GenBank/DDBJ whole genome shotgun (WGS) entry which is preliminary data.</text>
</comment>
<dbReference type="Proteomes" id="UP000567795">
    <property type="component" value="Unassembled WGS sequence"/>
</dbReference>
<evidence type="ECO:0000313" key="8">
    <source>
        <dbReference type="EMBL" id="NYI03270.1"/>
    </source>
</evidence>
<feature type="transmembrane region" description="Helical" evidence="7">
    <location>
        <begin position="236"/>
        <end position="256"/>
    </location>
</feature>
<keyword evidence="2" id="KW-1003">Cell membrane</keyword>
<keyword evidence="5 7" id="KW-0472">Membrane</keyword>
<dbReference type="AlphaFoldDB" id="A0A852ZPT7"/>
<feature type="transmembrane region" description="Helical" evidence="7">
    <location>
        <begin position="83"/>
        <end position="103"/>
    </location>
</feature>
<evidence type="ECO:0000256" key="2">
    <source>
        <dbReference type="ARBA" id="ARBA00022475"/>
    </source>
</evidence>
<comment type="subcellular location">
    <subcellularLocation>
        <location evidence="1">Cell membrane</location>
        <topology evidence="1">Multi-pass membrane protein</topology>
    </subcellularLocation>
</comment>